<feature type="domain" description="MHC class I-like antigen recognition-like" evidence="3">
    <location>
        <begin position="1"/>
        <end position="82"/>
    </location>
</feature>
<dbReference type="InterPro" id="IPR011161">
    <property type="entry name" value="MHC_I-like_Ag-recog"/>
</dbReference>
<name>A0ABR3LQ53_9TELE</name>
<comment type="caution">
    <text evidence="4">The sequence shown here is derived from an EMBL/GenBank/DDBJ whole genome shotgun (WGS) entry which is preliminary data.</text>
</comment>
<evidence type="ECO:0000259" key="3">
    <source>
        <dbReference type="Pfam" id="PF00129"/>
    </source>
</evidence>
<dbReference type="Pfam" id="PF00129">
    <property type="entry name" value="MHC_I"/>
    <property type="match status" value="1"/>
</dbReference>
<keyword evidence="1" id="KW-0325">Glycoprotein</keyword>
<accession>A0ABR3LQ53</accession>
<feature type="non-terminal residue" evidence="4">
    <location>
        <position position="85"/>
    </location>
</feature>
<proteinExistence type="inferred from homology"/>
<sequence length="85" mass="9888">MFGCELDDDGTKRGFREYGYDGENFISLNKSTRTWIAANPQAVSFKHKWEVTGAEANHWKGYLENTCIEWLQKFVGYGMDTLERK</sequence>
<evidence type="ECO:0000256" key="1">
    <source>
        <dbReference type="ARBA" id="ARBA00023180"/>
    </source>
</evidence>
<dbReference type="SUPFAM" id="SSF54452">
    <property type="entry name" value="MHC antigen-recognition domain"/>
    <property type="match status" value="1"/>
</dbReference>
<dbReference type="PRINTS" id="PR01638">
    <property type="entry name" value="MHCCLASSI"/>
</dbReference>
<protein>
    <recommendedName>
        <fullName evidence="3">MHC class I-like antigen recognition-like domain-containing protein</fullName>
    </recommendedName>
</protein>
<dbReference type="InterPro" id="IPR011162">
    <property type="entry name" value="MHC_I/II-like_Ag-recog"/>
</dbReference>
<evidence type="ECO:0000313" key="5">
    <source>
        <dbReference type="Proteomes" id="UP001558613"/>
    </source>
</evidence>
<dbReference type="PANTHER" id="PTHR16675:SF237">
    <property type="entry name" value="MHC CLASS I ANTIGEN TRANSCRIPT VARIANT 1-RELATED"/>
    <property type="match status" value="1"/>
</dbReference>
<evidence type="ECO:0000256" key="2">
    <source>
        <dbReference type="RuleBase" id="RU004439"/>
    </source>
</evidence>
<dbReference type="Proteomes" id="UP001558613">
    <property type="component" value="Unassembled WGS sequence"/>
</dbReference>
<dbReference type="Gene3D" id="3.30.500.10">
    <property type="entry name" value="MHC class I-like antigen recognition-like"/>
    <property type="match status" value="1"/>
</dbReference>
<keyword evidence="5" id="KW-1185">Reference proteome</keyword>
<gene>
    <name evidence="4" type="ORF">QQF64_013099</name>
</gene>
<dbReference type="PANTHER" id="PTHR16675">
    <property type="entry name" value="MHC CLASS I-RELATED"/>
    <property type="match status" value="1"/>
</dbReference>
<dbReference type="InterPro" id="IPR037055">
    <property type="entry name" value="MHC_I-like_Ag-recog_sf"/>
</dbReference>
<reference evidence="4 5" key="1">
    <citation type="submission" date="2023-09" db="EMBL/GenBank/DDBJ databases">
        <authorList>
            <person name="Wang M."/>
        </authorList>
    </citation>
    <scope>NUCLEOTIDE SEQUENCE [LARGE SCALE GENOMIC DNA]</scope>
    <source>
        <strain evidence="4">GT-2023</strain>
        <tissue evidence="4">Liver</tissue>
    </source>
</reference>
<dbReference type="EMBL" id="JAYMGO010000019">
    <property type="protein sequence ID" value="KAL1255038.1"/>
    <property type="molecule type" value="Genomic_DNA"/>
</dbReference>
<evidence type="ECO:0000313" key="4">
    <source>
        <dbReference type="EMBL" id="KAL1255038.1"/>
    </source>
</evidence>
<dbReference type="InterPro" id="IPR050208">
    <property type="entry name" value="MHC_class-I_related"/>
</dbReference>
<dbReference type="InterPro" id="IPR001039">
    <property type="entry name" value="MHC_I_a_a1/a2"/>
</dbReference>
<comment type="similarity">
    <text evidence="2">Belongs to the MHC class I family.</text>
</comment>
<organism evidence="4 5">
    <name type="scientific">Cirrhinus molitorella</name>
    <name type="common">mud carp</name>
    <dbReference type="NCBI Taxonomy" id="172907"/>
    <lineage>
        <taxon>Eukaryota</taxon>
        <taxon>Metazoa</taxon>
        <taxon>Chordata</taxon>
        <taxon>Craniata</taxon>
        <taxon>Vertebrata</taxon>
        <taxon>Euteleostomi</taxon>
        <taxon>Actinopterygii</taxon>
        <taxon>Neopterygii</taxon>
        <taxon>Teleostei</taxon>
        <taxon>Ostariophysi</taxon>
        <taxon>Cypriniformes</taxon>
        <taxon>Cyprinidae</taxon>
        <taxon>Labeoninae</taxon>
        <taxon>Labeonini</taxon>
        <taxon>Cirrhinus</taxon>
    </lineage>
</organism>